<evidence type="ECO:0000259" key="1">
    <source>
        <dbReference type="Pfam" id="PF01370"/>
    </source>
</evidence>
<dbReference type="STRING" id="553466.SAMN04487950_4494"/>
<keyword evidence="3" id="KW-1185">Reference proteome</keyword>
<proteinExistence type="predicted"/>
<evidence type="ECO:0000313" key="2">
    <source>
        <dbReference type="EMBL" id="SFL65336.1"/>
    </source>
</evidence>
<evidence type="ECO:0000313" key="3">
    <source>
        <dbReference type="Proteomes" id="UP000199607"/>
    </source>
</evidence>
<dbReference type="PANTHER" id="PTHR43245:SF13">
    <property type="entry name" value="UDP-D-APIOSE_UDP-D-XYLOSE SYNTHASE 2"/>
    <property type="match status" value="1"/>
</dbReference>
<dbReference type="AlphaFoldDB" id="A0A1I4JGT5"/>
<dbReference type="SUPFAM" id="SSF51735">
    <property type="entry name" value="NAD(P)-binding Rossmann-fold domains"/>
    <property type="match status" value="1"/>
</dbReference>
<name>A0A1I4JGT5_9EURY</name>
<protein>
    <submittedName>
        <fullName evidence="2">UDP-glucose 4-epimerase</fullName>
    </submittedName>
</protein>
<dbReference type="Proteomes" id="UP000199607">
    <property type="component" value="Unassembled WGS sequence"/>
</dbReference>
<accession>A0A1I4JGT5</accession>
<dbReference type="PANTHER" id="PTHR43245">
    <property type="entry name" value="BIFUNCTIONAL POLYMYXIN RESISTANCE PROTEIN ARNA"/>
    <property type="match status" value="1"/>
</dbReference>
<sequence length="326" mass="35187">MVKQLRGKTILITGGAGFIGSHLAETLVSDNRVRILDNLSGGDVRYVPDAATLVEGDIRGPMLSEAMADVDIVFHEAAIVDPQASVKEPFSTNDVNCNGTLAVLDEARKRDARVVVASSAAIYGRPETVPIPESHSLKPLSPYGLQKLAIDRYATLYHDLYGLETVSLRYFNVYGSHRSANKYSGVIREFLRRASQGDPLTVYGDGTQTRDFVHVDDVVAANIRAATTEHVGEAYNVGTGESVTVQELAEEIIRITDSSSSIEYGDDRPGDIKHSVADITRTQNRLGLEPSIDLSTGIRRLVEKPKALTEGVSSLGTASRNSGESS</sequence>
<reference evidence="3" key="1">
    <citation type="submission" date="2016-10" db="EMBL/GenBank/DDBJ databases">
        <authorList>
            <person name="Varghese N."/>
            <person name="Submissions S."/>
        </authorList>
    </citation>
    <scope>NUCLEOTIDE SEQUENCE [LARGE SCALE GENOMIC DNA]</scope>
    <source>
        <strain evidence="3">CGMCC 1.7738</strain>
    </source>
</reference>
<dbReference type="Gene3D" id="3.40.50.720">
    <property type="entry name" value="NAD(P)-binding Rossmann-like Domain"/>
    <property type="match status" value="1"/>
</dbReference>
<dbReference type="InterPro" id="IPR001509">
    <property type="entry name" value="Epimerase_deHydtase"/>
</dbReference>
<dbReference type="InterPro" id="IPR036291">
    <property type="entry name" value="NAD(P)-bd_dom_sf"/>
</dbReference>
<feature type="domain" description="NAD-dependent epimerase/dehydratase" evidence="1">
    <location>
        <begin position="10"/>
        <end position="238"/>
    </location>
</feature>
<dbReference type="Pfam" id="PF01370">
    <property type="entry name" value="Epimerase"/>
    <property type="match status" value="1"/>
</dbReference>
<dbReference type="EMBL" id="FOTC01000011">
    <property type="protein sequence ID" value="SFL65336.1"/>
    <property type="molecule type" value="Genomic_DNA"/>
</dbReference>
<organism evidence="2 3">
    <name type="scientific">Halogranum rubrum</name>
    <dbReference type="NCBI Taxonomy" id="553466"/>
    <lineage>
        <taxon>Archaea</taxon>
        <taxon>Methanobacteriati</taxon>
        <taxon>Methanobacteriota</taxon>
        <taxon>Stenosarchaea group</taxon>
        <taxon>Halobacteria</taxon>
        <taxon>Halobacteriales</taxon>
        <taxon>Haloferacaceae</taxon>
    </lineage>
</organism>
<dbReference type="InterPro" id="IPR050177">
    <property type="entry name" value="Lipid_A_modif_metabolic_enz"/>
</dbReference>
<dbReference type="PRINTS" id="PR01713">
    <property type="entry name" value="NUCEPIMERASE"/>
</dbReference>
<dbReference type="RefSeq" id="WP_089872653.1">
    <property type="nucleotide sequence ID" value="NZ_FOTC01000011.1"/>
</dbReference>
<gene>
    <name evidence="2" type="ORF">SAMN04487950_4494</name>
</gene>